<accession>A0A3P7JYM2</accession>
<feature type="compositionally biased region" description="Basic and acidic residues" evidence="1">
    <location>
        <begin position="333"/>
        <end position="368"/>
    </location>
</feature>
<reference evidence="2 3" key="1">
    <citation type="submission" date="2018-11" db="EMBL/GenBank/DDBJ databases">
        <authorList>
            <consortium name="Pathogen Informatics"/>
        </authorList>
    </citation>
    <scope>NUCLEOTIDE SEQUENCE [LARGE SCALE GENOMIC DNA]</scope>
</reference>
<evidence type="ECO:0000256" key="1">
    <source>
        <dbReference type="SAM" id="MobiDB-lite"/>
    </source>
</evidence>
<dbReference type="OrthoDB" id="6337382at2759"/>
<organism evidence="2 3">
    <name type="scientific">Strongylus vulgaris</name>
    <name type="common">Blood worm</name>
    <dbReference type="NCBI Taxonomy" id="40348"/>
    <lineage>
        <taxon>Eukaryota</taxon>
        <taxon>Metazoa</taxon>
        <taxon>Ecdysozoa</taxon>
        <taxon>Nematoda</taxon>
        <taxon>Chromadorea</taxon>
        <taxon>Rhabditida</taxon>
        <taxon>Rhabditina</taxon>
        <taxon>Rhabditomorpha</taxon>
        <taxon>Strongyloidea</taxon>
        <taxon>Strongylidae</taxon>
        <taxon>Strongylus</taxon>
    </lineage>
</organism>
<dbReference type="Proteomes" id="UP000270094">
    <property type="component" value="Unassembled WGS sequence"/>
</dbReference>
<feature type="region of interest" description="Disordered" evidence="1">
    <location>
        <begin position="143"/>
        <end position="212"/>
    </location>
</feature>
<feature type="compositionally biased region" description="Polar residues" evidence="1">
    <location>
        <begin position="186"/>
        <end position="205"/>
    </location>
</feature>
<sequence length="533" mass="59766">MSGEPFDHSSDGRERCGILRVHARVLDDIDCEAAPNSNIHMRFICEREQNVHKEQQKSQNFIWSKLERLLEYFGFTNTSSPDPKPEKHANASEDYIDEVKHLKISSKEKEELKNIKIDHDNSSEEQQAVESALKILNKVNKPGESVVSTIPDAEEEETSRPGSQEDRPNSSNELLSGTNLKHLPCPTTSSIQAKGTSAEATSQPDATEAARTTIVEVGTITAEASASVVEETTVTTEASTVTTEPVGAETTITERAEASTVKIPQEIPRARAAPLKEISEADEGSGAEVERTEIEAHDESSNIPREIDPEKLEKVISTMEKMIENLEKLQVVEPKKEETRKEEKEEKKEEKEGKEKIKQVKKDGDKKKEGLKKKGKAKESLVRINEKKVKEDAETVTAMEGDFDEETNKNLPSTDIKPPEEECDEEASGEIAKILTPNEEVIRNAIDTEDVDDLSQKPKIPAEKEAHIQDFLATLRTFLSRAEHSDLRKLLDEHPEKTLLEKMKLAIKAANEREFERMKELELMKKHGVDISH</sequence>
<feature type="compositionally biased region" description="Polar residues" evidence="1">
    <location>
        <begin position="169"/>
        <end position="179"/>
    </location>
</feature>
<keyword evidence="3" id="KW-1185">Reference proteome</keyword>
<evidence type="ECO:0000313" key="2">
    <source>
        <dbReference type="EMBL" id="VDM81417.1"/>
    </source>
</evidence>
<protein>
    <submittedName>
        <fullName evidence="2">Uncharacterized protein</fullName>
    </submittedName>
</protein>
<feature type="compositionally biased region" description="Basic and acidic residues" evidence="1">
    <location>
        <begin position="288"/>
        <end position="310"/>
    </location>
</feature>
<feature type="region of interest" description="Disordered" evidence="1">
    <location>
        <begin position="227"/>
        <end position="310"/>
    </location>
</feature>
<feature type="compositionally biased region" description="Basic and acidic residues" evidence="1">
    <location>
        <begin position="377"/>
        <end position="393"/>
    </location>
</feature>
<dbReference type="AlphaFoldDB" id="A0A3P7JYM2"/>
<evidence type="ECO:0000313" key="3">
    <source>
        <dbReference type="Proteomes" id="UP000270094"/>
    </source>
</evidence>
<feature type="compositionally biased region" description="Low complexity" evidence="1">
    <location>
        <begin position="227"/>
        <end position="244"/>
    </location>
</feature>
<dbReference type="EMBL" id="UYYB01112828">
    <property type="protein sequence ID" value="VDM81417.1"/>
    <property type="molecule type" value="Genomic_DNA"/>
</dbReference>
<name>A0A3P7JYM2_STRVU</name>
<gene>
    <name evidence="2" type="ORF">SVUK_LOCUS16415</name>
</gene>
<proteinExistence type="predicted"/>
<feature type="non-terminal residue" evidence="2">
    <location>
        <position position="533"/>
    </location>
</feature>
<feature type="region of interest" description="Disordered" evidence="1">
    <location>
        <begin position="325"/>
        <end position="428"/>
    </location>
</feature>